<feature type="transmembrane region" description="Helical" evidence="1">
    <location>
        <begin position="211"/>
        <end position="231"/>
    </location>
</feature>
<dbReference type="STRING" id="1232681.ADIS_1896"/>
<feature type="transmembrane region" description="Helical" evidence="1">
    <location>
        <begin position="237"/>
        <end position="255"/>
    </location>
</feature>
<dbReference type="CDD" id="cd00093">
    <property type="entry name" value="HTH_XRE"/>
    <property type="match status" value="1"/>
</dbReference>
<evidence type="ECO:0000259" key="2">
    <source>
        <dbReference type="PROSITE" id="PS50943"/>
    </source>
</evidence>
<accession>R7ZUD1</accession>
<sequence length="274" mass="30943">MKQPQLGHMIQVWRKGKGMTQEELVERCNINVRTIQRIEAGEVTPRPYTVKAILEALEVDPSEVGNLHSEDMEGELPIETSWLRYAYAVGIGYLILAILESGVDIRLFMGESGFWDGFALWYALLKMGVLIFFAFFMAAFFKLADRWNDRLMKVTTFLLVCSTGVFMLEDALTYWLETEVVSGLILRSLVTGLLYLLFAISFIQRARPNDVLCVITGSLGVLTGISFMTVVFALPGLLFLTLFEVALIVLVYREFGGSGIVHWHRKNKIDPQVS</sequence>
<dbReference type="RefSeq" id="WP_010854034.1">
    <property type="nucleotide sequence ID" value="NZ_AQHR01000050.1"/>
</dbReference>
<protein>
    <recommendedName>
        <fullName evidence="2">HTH cro/C1-type domain-containing protein</fullName>
    </recommendedName>
</protein>
<dbReference type="PROSITE" id="PS50943">
    <property type="entry name" value="HTH_CROC1"/>
    <property type="match status" value="1"/>
</dbReference>
<evidence type="ECO:0000313" key="3">
    <source>
        <dbReference type="EMBL" id="EON77677.1"/>
    </source>
</evidence>
<feature type="domain" description="HTH cro/C1-type" evidence="2">
    <location>
        <begin position="10"/>
        <end position="64"/>
    </location>
</feature>
<name>R7ZUD1_9BACT</name>
<dbReference type="Pfam" id="PF01381">
    <property type="entry name" value="HTH_3"/>
    <property type="match status" value="1"/>
</dbReference>
<dbReference type="Proteomes" id="UP000013909">
    <property type="component" value="Unassembled WGS sequence"/>
</dbReference>
<feature type="transmembrane region" description="Helical" evidence="1">
    <location>
        <begin position="180"/>
        <end position="199"/>
    </location>
</feature>
<organism evidence="3 4">
    <name type="scientific">Lunatimonas lonarensis</name>
    <dbReference type="NCBI Taxonomy" id="1232681"/>
    <lineage>
        <taxon>Bacteria</taxon>
        <taxon>Pseudomonadati</taxon>
        <taxon>Bacteroidota</taxon>
        <taxon>Cytophagia</taxon>
        <taxon>Cytophagales</taxon>
        <taxon>Cyclobacteriaceae</taxon>
    </lineage>
</organism>
<dbReference type="GO" id="GO:0003677">
    <property type="term" value="F:DNA binding"/>
    <property type="evidence" value="ECO:0007669"/>
    <property type="project" value="InterPro"/>
</dbReference>
<evidence type="ECO:0000256" key="1">
    <source>
        <dbReference type="SAM" id="Phobius"/>
    </source>
</evidence>
<gene>
    <name evidence="3" type="ORF">ADIS_1896</name>
</gene>
<keyword evidence="1" id="KW-0812">Transmembrane</keyword>
<dbReference type="Gene3D" id="1.10.260.40">
    <property type="entry name" value="lambda repressor-like DNA-binding domains"/>
    <property type="match status" value="1"/>
</dbReference>
<feature type="transmembrane region" description="Helical" evidence="1">
    <location>
        <begin position="82"/>
        <end position="99"/>
    </location>
</feature>
<keyword evidence="1" id="KW-0472">Membrane</keyword>
<dbReference type="SMART" id="SM00530">
    <property type="entry name" value="HTH_XRE"/>
    <property type="match status" value="1"/>
</dbReference>
<comment type="caution">
    <text evidence="3">The sequence shown here is derived from an EMBL/GenBank/DDBJ whole genome shotgun (WGS) entry which is preliminary data.</text>
</comment>
<dbReference type="OrthoDB" id="1357763at2"/>
<dbReference type="EMBL" id="AQHR01000050">
    <property type="protein sequence ID" value="EON77677.1"/>
    <property type="molecule type" value="Genomic_DNA"/>
</dbReference>
<keyword evidence="1" id="KW-1133">Transmembrane helix</keyword>
<keyword evidence="4" id="KW-1185">Reference proteome</keyword>
<reference evidence="3 4" key="1">
    <citation type="submission" date="2013-02" db="EMBL/GenBank/DDBJ databases">
        <title>A novel strain isolated from Lonar lake, Maharashtra, India.</title>
        <authorList>
            <person name="Singh A."/>
        </authorList>
    </citation>
    <scope>NUCLEOTIDE SEQUENCE [LARGE SCALE GENOMIC DNA]</scope>
    <source>
        <strain evidence="3 4">AK24</strain>
    </source>
</reference>
<feature type="transmembrane region" description="Helical" evidence="1">
    <location>
        <begin position="119"/>
        <end position="139"/>
    </location>
</feature>
<dbReference type="PATRIC" id="fig|1288963.3.peg.1887"/>
<proteinExistence type="predicted"/>
<dbReference type="AlphaFoldDB" id="R7ZUD1"/>
<dbReference type="InterPro" id="IPR001387">
    <property type="entry name" value="Cro/C1-type_HTH"/>
</dbReference>
<dbReference type="InterPro" id="IPR010982">
    <property type="entry name" value="Lambda_DNA-bd_dom_sf"/>
</dbReference>
<evidence type="ECO:0000313" key="4">
    <source>
        <dbReference type="Proteomes" id="UP000013909"/>
    </source>
</evidence>
<feature type="transmembrane region" description="Helical" evidence="1">
    <location>
        <begin position="151"/>
        <end position="168"/>
    </location>
</feature>
<dbReference type="SUPFAM" id="SSF47413">
    <property type="entry name" value="lambda repressor-like DNA-binding domains"/>
    <property type="match status" value="1"/>
</dbReference>